<proteinExistence type="predicted"/>
<dbReference type="AlphaFoldDB" id="A0AAD9QBG5"/>
<comment type="caution">
    <text evidence="4">The sequence shown here is derived from an EMBL/GenBank/DDBJ whole genome shotgun (WGS) entry which is preliminary data.</text>
</comment>
<evidence type="ECO:0000256" key="2">
    <source>
        <dbReference type="ARBA" id="ARBA00022723"/>
    </source>
</evidence>
<sequence>MATTCGAAVVSLIEELLADNSVLEEASSCENDELLFFLLIDSKERKSVVRTDNYFERIIPLYSFSDFRSHFRMSKTTVSCLNLERLLAACPDLPHEQRNGGRPVIDLEKQLQVICDMDMQFTDAFCGYRGSVHDARVFRNSPFFQDAEANPDNLFPRNKKFTNPTTQAVQSFQHAVALLNLSRAI</sequence>
<comment type="cofactor">
    <cofactor evidence="1">
        <name>a divalent metal cation</name>
        <dbReference type="ChEBI" id="CHEBI:60240"/>
    </cofactor>
</comment>
<keyword evidence="5" id="KW-1185">Reference proteome</keyword>
<protein>
    <recommendedName>
        <fullName evidence="3">DDE Tnp4 domain-containing protein</fullName>
    </recommendedName>
</protein>
<dbReference type="InterPro" id="IPR027806">
    <property type="entry name" value="HARBI1_dom"/>
</dbReference>
<name>A0AAD9QBG5_ACRCE</name>
<evidence type="ECO:0000313" key="5">
    <source>
        <dbReference type="Proteomes" id="UP001249851"/>
    </source>
</evidence>
<organism evidence="4 5">
    <name type="scientific">Acropora cervicornis</name>
    <name type="common">Staghorn coral</name>
    <dbReference type="NCBI Taxonomy" id="6130"/>
    <lineage>
        <taxon>Eukaryota</taxon>
        <taxon>Metazoa</taxon>
        <taxon>Cnidaria</taxon>
        <taxon>Anthozoa</taxon>
        <taxon>Hexacorallia</taxon>
        <taxon>Scleractinia</taxon>
        <taxon>Astrocoeniina</taxon>
        <taxon>Acroporidae</taxon>
        <taxon>Acropora</taxon>
    </lineage>
</organism>
<dbReference type="EMBL" id="JARQWQ010000047">
    <property type="protein sequence ID" value="KAK2557826.1"/>
    <property type="molecule type" value="Genomic_DNA"/>
</dbReference>
<dbReference type="Proteomes" id="UP001249851">
    <property type="component" value="Unassembled WGS sequence"/>
</dbReference>
<dbReference type="Pfam" id="PF13359">
    <property type="entry name" value="DDE_Tnp_4"/>
    <property type="match status" value="1"/>
</dbReference>
<accession>A0AAD9QBG5</accession>
<dbReference type="GO" id="GO:0046872">
    <property type="term" value="F:metal ion binding"/>
    <property type="evidence" value="ECO:0007669"/>
    <property type="project" value="UniProtKB-KW"/>
</dbReference>
<gene>
    <name evidence="4" type="ORF">P5673_019797</name>
</gene>
<feature type="domain" description="DDE Tnp4" evidence="3">
    <location>
        <begin position="111"/>
        <end position="153"/>
    </location>
</feature>
<reference evidence="4" key="2">
    <citation type="journal article" date="2023" name="Science">
        <title>Genomic signatures of disease resistance in endangered staghorn corals.</title>
        <authorList>
            <person name="Vollmer S.V."/>
            <person name="Selwyn J.D."/>
            <person name="Despard B.A."/>
            <person name="Roesel C.L."/>
        </authorList>
    </citation>
    <scope>NUCLEOTIDE SEQUENCE</scope>
    <source>
        <strain evidence="4">K2</strain>
    </source>
</reference>
<evidence type="ECO:0000313" key="4">
    <source>
        <dbReference type="EMBL" id="KAK2557826.1"/>
    </source>
</evidence>
<reference evidence="4" key="1">
    <citation type="journal article" date="2023" name="G3 (Bethesda)">
        <title>Whole genome assembly and annotation of the endangered Caribbean coral Acropora cervicornis.</title>
        <authorList>
            <person name="Selwyn J.D."/>
            <person name="Vollmer S.V."/>
        </authorList>
    </citation>
    <scope>NUCLEOTIDE SEQUENCE</scope>
    <source>
        <strain evidence="4">K2</strain>
    </source>
</reference>
<keyword evidence="2" id="KW-0479">Metal-binding</keyword>
<evidence type="ECO:0000256" key="1">
    <source>
        <dbReference type="ARBA" id="ARBA00001968"/>
    </source>
</evidence>
<evidence type="ECO:0000259" key="3">
    <source>
        <dbReference type="Pfam" id="PF13359"/>
    </source>
</evidence>